<dbReference type="VEuPathDB" id="FungiDB:BDV34DRAFT_122763"/>
<reference evidence="1 2" key="1">
    <citation type="submission" date="2019-04" db="EMBL/GenBank/DDBJ databases">
        <title>Fungal friends and foes A comparative genomics study of 23 Aspergillus species from section Flavi.</title>
        <authorList>
            <consortium name="DOE Joint Genome Institute"/>
            <person name="Kjaerbolling I."/>
            <person name="Vesth T.C."/>
            <person name="Frisvad J.C."/>
            <person name="Nybo J.L."/>
            <person name="Theobald S."/>
            <person name="Kildgaard S."/>
            <person name="Petersen T.I."/>
            <person name="Kuo A."/>
            <person name="Sato A."/>
            <person name="Lyhne E.K."/>
            <person name="Kogle M.E."/>
            <person name="Wiebenga A."/>
            <person name="Kun R.S."/>
            <person name="Lubbers R.J."/>
            <person name="Makela M.R."/>
            <person name="Barry K."/>
            <person name="Chovatia M."/>
            <person name="Clum A."/>
            <person name="Daum C."/>
            <person name="Haridas S."/>
            <person name="He G."/>
            <person name="LaButti K."/>
            <person name="Lipzen A."/>
            <person name="Mondo S."/>
            <person name="Pangilinan J."/>
            <person name="Riley R."/>
            <person name="Salamov A."/>
            <person name="Simmons B.A."/>
            <person name="Magnuson J.K."/>
            <person name="Henrissat B."/>
            <person name="Mortensen U.H."/>
            <person name="Larsen T.O."/>
            <person name="De vries R.P."/>
            <person name="Grigoriev I.V."/>
            <person name="Machida M."/>
            <person name="Baker S.E."/>
            <person name="Andersen M.R."/>
        </authorList>
    </citation>
    <scope>NUCLEOTIDE SEQUENCE [LARGE SCALE GENOMIC DNA]</scope>
    <source>
        <strain evidence="1 2">CBS 117618</strain>
    </source>
</reference>
<proteinExistence type="predicted"/>
<gene>
    <name evidence="1" type="ORF">BDV34DRAFT_122763</name>
</gene>
<organism evidence="1 2">
    <name type="scientific">Aspergillus parasiticus</name>
    <dbReference type="NCBI Taxonomy" id="5067"/>
    <lineage>
        <taxon>Eukaryota</taxon>
        <taxon>Fungi</taxon>
        <taxon>Dikarya</taxon>
        <taxon>Ascomycota</taxon>
        <taxon>Pezizomycotina</taxon>
        <taxon>Eurotiomycetes</taxon>
        <taxon>Eurotiomycetidae</taxon>
        <taxon>Eurotiales</taxon>
        <taxon>Aspergillaceae</taxon>
        <taxon>Aspergillus</taxon>
        <taxon>Aspergillus subgen. Circumdati</taxon>
    </lineage>
</organism>
<dbReference type="EMBL" id="ML734984">
    <property type="protein sequence ID" value="KAB8204067.1"/>
    <property type="molecule type" value="Genomic_DNA"/>
</dbReference>
<evidence type="ECO:0000313" key="1">
    <source>
        <dbReference type="EMBL" id="KAB8204067.1"/>
    </source>
</evidence>
<dbReference type="AlphaFoldDB" id="A0A5N6DGH9"/>
<keyword evidence="2" id="KW-1185">Reference proteome</keyword>
<dbReference type="Proteomes" id="UP000326532">
    <property type="component" value="Unassembled WGS sequence"/>
</dbReference>
<name>A0A5N6DGH9_ASPPA</name>
<protein>
    <submittedName>
        <fullName evidence="1">Uncharacterized protein</fullName>
    </submittedName>
</protein>
<accession>A0A5N6DGH9</accession>
<evidence type="ECO:0000313" key="2">
    <source>
        <dbReference type="Proteomes" id="UP000326532"/>
    </source>
</evidence>
<sequence length="102" mass="11396">MWDLIGVGSYFHGGRWRRWSPIPGFHSARNPIIMECCPKPRLPEEASKSPRLGSPCHPALTQPHSLSLVVTMKLRLFVEINFAGAMGGFEPVPTGCYVYRPC</sequence>